<organism evidence="1 2">
    <name type="scientific">Kickxella alabastrina</name>
    <dbReference type="NCBI Taxonomy" id="61397"/>
    <lineage>
        <taxon>Eukaryota</taxon>
        <taxon>Fungi</taxon>
        <taxon>Fungi incertae sedis</taxon>
        <taxon>Zoopagomycota</taxon>
        <taxon>Kickxellomycotina</taxon>
        <taxon>Kickxellomycetes</taxon>
        <taxon>Kickxellales</taxon>
        <taxon>Kickxellaceae</taxon>
        <taxon>Kickxella</taxon>
    </lineage>
</organism>
<name>A0ACC1II52_9FUNG</name>
<sequence>MNTVARKYALVEERAAHYMAEATLDEAEGAISELTTEYANQYVAWLVAENSRAETDTENAVFRTEMDALYTQLNESHRETSEVRCNISARLKKSEAFCAQEEAGIIAAECACARMSVAVTNLEFALSTANAAHTGSMAALAEAKCEADREAEAACSEALGLHAKLVGTSYATSQLEAKNAIVQQQLTDINE</sequence>
<reference evidence="1" key="1">
    <citation type="submission" date="2022-07" db="EMBL/GenBank/DDBJ databases">
        <title>Phylogenomic reconstructions and comparative analyses of Kickxellomycotina fungi.</title>
        <authorList>
            <person name="Reynolds N.K."/>
            <person name="Stajich J.E."/>
            <person name="Barry K."/>
            <person name="Grigoriev I.V."/>
            <person name="Crous P."/>
            <person name="Smith M.E."/>
        </authorList>
    </citation>
    <scope>NUCLEOTIDE SEQUENCE</scope>
    <source>
        <strain evidence="1">Benny 63K</strain>
    </source>
</reference>
<keyword evidence="2" id="KW-1185">Reference proteome</keyword>
<protein>
    <submittedName>
        <fullName evidence="1">Uncharacterized protein</fullName>
    </submittedName>
</protein>
<gene>
    <name evidence="1" type="ORF">LPJ66_004374</name>
</gene>
<evidence type="ECO:0000313" key="2">
    <source>
        <dbReference type="Proteomes" id="UP001150581"/>
    </source>
</evidence>
<dbReference type="Proteomes" id="UP001150581">
    <property type="component" value="Unassembled WGS sequence"/>
</dbReference>
<dbReference type="EMBL" id="JANBPG010000524">
    <property type="protein sequence ID" value="KAJ1895788.1"/>
    <property type="molecule type" value="Genomic_DNA"/>
</dbReference>
<proteinExistence type="predicted"/>
<accession>A0ACC1II52</accession>
<comment type="caution">
    <text evidence="1">The sequence shown here is derived from an EMBL/GenBank/DDBJ whole genome shotgun (WGS) entry which is preliminary data.</text>
</comment>
<evidence type="ECO:0000313" key="1">
    <source>
        <dbReference type="EMBL" id="KAJ1895788.1"/>
    </source>
</evidence>